<gene>
    <name evidence="5" type="ORF">CONCODRAFT_15259</name>
</gene>
<keyword evidence="1 2" id="KW-0694">RNA-binding</keyword>
<dbReference type="PANTHER" id="PTHR48025:SF1">
    <property type="entry name" value="RRM DOMAIN-CONTAINING PROTEIN"/>
    <property type="match status" value="1"/>
</dbReference>
<name>A0A137PFN5_CONC2</name>
<evidence type="ECO:0000256" key="1">
    <source>
        <dbReference type="ARBA" id="ARBA00022884"/>
    </source>
</evidence>
<keyword evidence="6" id="KW-1185">Reference proteome</keyword>
<feature type="region of interest" description="Disordered" evidence="3">
    <location>
        <begin position="101"/>
        <end position="124"/>
    </location>
</feature>
<dbReference type="EMBL" id="KQ964431">
    <property type="protein sequence ID" value="KXN73785.1"/>
    <property type="molecule type" value="Genomic_DNA"/>
</dbReference>
<accession>A0A137PFN5</accession>
<evidence type="ECO:0000313" key="5">
    <source>
        <dbReference type="EMBL" id="KXN73785.1"/>
    </source>
</evidence>
<dbReference type="GO" id="GO:0005634">
    <property type="term" value="C:nucleus"/>
    <property type="evidence" value="ECO:0007669"/>
    <property type="project" value="TreeGrafter"/>
</dbReference>
<dbReference type="SMART" id="SM00360">
    <property type="entry name" value="RRM"/>
    <property type="match status" value="1"/>
</dbReference>
<dbReference type="SUPFAM" id="SSF54928">
    <property type="entry name" value="RNA-binding domain, RBD"/>
    <property type="match status" value="1"/>
</dbReference>
<dbReference type="AlphaFoldDB" id="A0A137PFN5"/>
<dbReference type="GO" id="GO:0003729">
    <property type="term" value="F:mRNA binding"/>
    <property type="evidence" value="ECO:0007669"/>
    <property type="project" value="TreeGrafter"/>
</dbReference>
<feature type="compositionally biased region" description="Basic and acidic residues" evidence="3">
    <location>
        <begin position="112"/>
        <end position="124"/>
    </location>
</feature>
<evidence type="ECO:0000259" key="4">
    <source>
        <dbReference type="PROSITE" id="PS50102"/>
    </source>
</evidence>
<sequence>MLNLARQTLIRTNRIALANYRNYASKSLYMGNLSWSVTREDLTDLVAPYSQPEDIFIPLDPLGRAKGIAFVTLEEEAANKVIDELNSTQFLGRTLKVSMALRQPGDAPARGPRTEEAPKTEESA</sequence>
<dbReference type="InterPro" id="IPR050502">
    <property type="entry name" value="Euk_RNA-bind_prot"/>
</dbReference>
<dbReference type="Proteomes" id="UP000070444">
    <property type="component" value="Unassembled WGS sequence"/>
</dbReference>
<feature type="domain" description="RRM" evidence="4">
    <location>
        <begin position="26"/>
        <end position="102"/>
    </location>
</feature>
<dbReference type="InterPro" id="IPR035979">
    <property type="entry name" value="RBD_domain_sf"/>
</dbReference>
<evidence type="ECO:0000256" key="3">
    <source>
        <dbReference type="SAM" id="MobiDB-lite"/>
    </source>
</evidence>
<organism evidence="5 6">
    <name type="scientific">Conidiobolus coronatus (strain ATCC 28846 / CBS 209.66 / NRRL 28638)</name>
    <name type="common">Delacroixia coronata</name>
    <dbReference type="NCBI Taxonomy" id="796925"/>
    <lineage>
        <taxon>Eukaryota</taxon>
        <taxon>Fungi</taxon>
        <taxon>Fungi incertae sedis</taxon>
        <taxon>Zoopagomycota</taxon>
        <taxon>Entomophthoromycotina</taxon>
        <taxon>Entomophthoromycetes</taxon>
        <taxon>Entomophthorales</taxon>
        <taxon>Ancylistaceae</taxon>
        <taxon>Conidiobolus</taxon>
    </lineage>
</organism>
<dbReference type="STRING" id="796925.A0A137PFN5"/>
<proteinExistence type="predicted"/>
<dbReference type="PROSITE" id="PS50102">
    <property type="entry name" value="RRM"/>
    <property type="match status" value="1"/>
</dbReference>
<dbReference type="PANTHER" id="PTHR48025">
    <property type="entry name" value="OS02G0815200 PROTEIN"/>
    <property type="match status" value="1"/>
</dbReference>
<evidence type="ECO:0000256" key="2">
    <source>
        <dbReference type="PROSITE-ProRule" id="PRU00176"/>
    </source>
</evidence>
<dbReference type="Pfam" id="PF00076">
    <property type="entry name" value="RRM_1"/>
    <property type="match status" value="1"/>
</dbReference>
<dbReference type="InterPro" id="IPR012677">
    <property type="entry name" value="Nucleotide-bd_a/b_plait_sf"/>
</dbReference>
<dbReference type="CDD" id="cd00590">
    <property type="entry name" value="RRM_SF"/>
    <property type="match status" value="1"/>
</dbReference>
<dbReference type="Gene3D" id="3.30.70.330">
    <property type="match status" value="1"/>
</dbReference>
<reference evidence="5 6" key="1">
    <citation type="journal article" date="2015" name="Genome Biol. Evol.">
        <title>Phylogenomic analyses indicate that early fungi evolved digesting cell walls of algal ancestors of land plants.</title>
        <authorList>
            <person name="Chang Y."/>
            <person name="Wang S."/>
            <person name="Sekimoto S."/>
            <person name="Aerts A.L."/>
            <person name="Choi C."/>
            <person name="Clum A."/>
            <person name="LaButti K.M."/>
            <person name="Lindquist E.A."/>
            <person name="Yee Ngan C."/>
            <person name="Ohm R.A."/>
            <person name="Salamov A.A."/>
            <person name="Grigoriev I.V."/>
            <person name="Spatafora J.W."/>
            <person name="Berbee M.L."/>
        </authorList>
    </citation>
    <scope>NUCLEOTIDE SEQUENCE [LARGE SCALE GENOMIC DNA]</scope>
    <source>
        <strain evidence="5 6">NRRL 28638</strain>
    </source>
</reference>
<dbReference type="InterPro" id="IPR000504">
    <property type="entry name" value="RRM_dom"/>
</dbReference>
<evidence type="ECO:0000313" key="6">
    <source>
        <dbReference type="Proteomes" id="UP000070444"/>
    </source>
</evidence>
<protein>
    <recommendedName>
        <fullName evidence="4">RRM domain-containing protein</fullName>
    </recommendedName>
</protein>
<dbReference type="OrthoDB" id="439808at2759"/>